<feature type="domain" description="DUF3152" evidence="3">
    <location>
        <begin position="112"/>
        <end position="309"/>
    </location>
</feature>
<dbReference type="SUPFAM" id="SSF55486">
    <property type="entry name" value="Metalloproteases ('zincins'), catalytic domain"/>
    <property type="match status" value="1"/>
</dbReference>
<dbReference type="Pfam" id="PF11350">
    <property type="entry name" value="DUF3152"/>
    <property type="match status" value="1"/>
</dbReference>
<keyword evidence="2" id="KW-0472">Membrane</keyword>
<evidence type="ECO:0000259" key="3">
    <source>
        <dbReference type="Pfam" id="PF11350"/>
    </source>
</evidence>
<organism evidence="4 5">
    <name type="scientific">Lentzea miocenica</name>
    <dbReference type="NCBI Taxonomy" id="3095431"/>
    <lineage>
        <taxon>Bacteria</taxon>
        <taxon>Bacillati</taxon>
        <taxon>Actinomycetota</taxon>
        <taxon>Actinomycetes</taxon>
        <taxon>Pseudonocardiales</taxon>
        <taxon>Pseudonocardiaceae</taxon>
        <taxon>Lentzea</taxon>
    </lineage>
</organism>
<gene>
    <name evidence="4" type="ORF">SK803_31780</name>
</gene>
<reference evidence="4 5" key="1">
    <citation type="submission" date="2023-11" db="EMBL/GenBank/DDBJ databases">
        <title>Lentzea sokolovensis, sp. nov., Lentzea kristufkii, sp. nov., and Lentzea miocenensis, sp. nov., rare actinobacteria from Sokolov Coal Basin, Miocene lacustrine sediment, Czech Republic.</title>
        <authorList>
            <person name="Lara A."/>
            <person name="Kotroba L."/>
            <person name="Nouioui I."/>
            <person name="Neumann-Schaal M."/>
            <person name="Mast Y."/>
            <person name="Chronakova A."/>
        </authorList>
    </citation>
    <scope>NUCLEOTIDE SEQUENCE [LARGE SCALE GENOMIC DNA]</scope>
    <source>
        <strain evidence="4 5">BCCO 10_0856</strain>
    </source>
</reference>
<feature type="compositionally biased region" description="Basic and acidic residues" evidence="1">
    <location>
        <begin position="1"/>
        <end position="10"/>
    </location>
</feature>
<comment type="caution">
    <text evidence="4">The sequence shown here is derived from an EMBL/GenBank/DDBJ whole genome shotgun (WGS) entry which is preliminary data.</text>
</comment>
<name>A0ABU4T9G4_9PSEU</name>
<evidence type="ECO:0000313" key="4">
    <source>
        <dbReference type="EMBL" id="MDX8034820.1"/>
    </source>
</evidence>
<dbReference type="InterPro" id="IPR022603">
    <property type="entry name" value="DUF3152"/>
</dbReference>
<feature type="transmembrane region" description="Helical" evidence="2">
    <location>
        <begin position="37"/>
        <end position="55"/>
    </location>
</feature>
<feature type="region of interest" description="Disordered" evidence="1">
    <location>
        <begin position="1"/>
        <end position="30"/>
    </location>
</feature>
<protein>
    <submittedName>
        <fullName evidence="4">DUF3152 domain-containing protein</fullName>
    </submittedName>
</protein>
<dbReference type="Proteomes" id="UP001285521">
    <property type="component" value="Unassembled WGS sequence"/>
</dbReference>
<evidence type="ECO:0000313" key="5">
    <source>
        <dbReference type="Proteomes" id="UP001285521"/>
    </source>
</evidence>
<keyword evidence="2" id="KW-0812">Transmembrane</keyword>
<evidence type="ECO:0000256" key="2">
    <source>
        <dbReference type="SAM" id="Phobius"/>
    </source>
</evidence>
<evidence type="ECO:0000256" key="1">
    <source>
        <dbReference type="SAM" id="MobiDB-lite"/>
    </source>
</evidence>
<dbReference type="RefSeq" id="WP_319969835.1">
    <property type="nucleotide sequence ID" value="NZ_JAXAVW010000030.1"/>
</dbReference>
<keyword evidence="2" id="KW-1133">Transmembrane helix</keyword>
<sequence>MKQQLRERPAGRPLVARLDPVDGRSARPTRRRPVREWIVAAVAVLSLFGLSAMAVRDTLTPPPTEQAAPPQELDQPSVVAHDQAGHALTNRTPPAPNPDPKVFDALKASAELPPGGDFTVQGARKWTVVPGTSPAVGGTNRVTYTVEIEDGVQLVGGPETFATDVSTILADPRSWIGDGKHGFQRIDSGKPDLRIRLTSQMTTRDVCGFAIPFEGSCVNGDNVTINVARWVRGAVSFQGALVEYKQYVVNHEVGHGLGYDHKSCQESGALAPVMMQQSWGISNDYLAALGTDRVSKDGKVCKPNAWPYPTGQ</sequence>
<reference evidence="4 5" key="2">
    <citation type="submission" date="2023-11" db="EMBL/GenBank/DDBJ databases">
        <authorList>
            <person name="Lara A.C."/>
            <person name="Chronakova A."/>
        </authorList>
    </citation>
    <scope>NUCLEOTIDE SEQUENCE [LARGE SCALE GENOMIC DNA]</scope>
    <source>
        <strain evidence="4 5">BCCO 10_0856</strain>
    </source>
</reference>
<accession>A0ABU4T9G4</accession>
<dbReference type="EMBL" id="JAXAVW010000030">
    <property type="protein sequence ID" value="MDX8034820.1"/>
    <property type="molecule type" value="Genomic_DNA"/>
</dbReference>
<keyword evidence="5" id="KW-1185">Reference proteome</keyword>
<proteinExistence type="predicted"/>
<feature type="region of interest" description="Disordered" evidence="1">
    <location>
        <begin position="59"/>
        <end position="78"/>
    </location>
</feature>